<feature type="region of interest" description="Disordered" evidence="1">
    <location>
        <begin position="41"/>
        <end position="65"/>
    </location>
</feature>
<proteinExistence type="predicted"/>
<protein>
    <submittedName>
        <fullName evidence="2">Uncharacterized protein</fullName>
    </submittedName>
</protein>
<evidence type="ECO:0000256" key="1">
    <source>
        <dbReference type="SAM" id="MobiDB-lite"/>
    </source>
</evidence>
<comment type="caution">
    <text evidence="2">The sequence shown here is derived from an EMBL/GenBank/DDBJ whole genome shotgun (WGS) entry which is preliminary data.</text>
</comment>
<gene>
    <name evidence="2" type="ORF">Vqi01_26930</name>
</gene>
<dbReference type="Proteomes" id="UP000653076">
    <property type="component" value="Unassembled WGS sequence"/>
</dbReference>
<evidence type="ECO:0000313" key="2">
    <source>
        <dbReference type="EMBL" id="GIJ27531.1"/>
    </source>
</evidence>
<keyword evidence="3" id="KW-1185">Reference proteome</keyword>
<organism evidence="2 3">
    <name type="scientific">Micromonospora qiuiae</name>
    <dbReference type="NCBI Taxonomy" id="502268"/>
    <lineage>
        <taxon>Bacteria</taxon>
        <taxon>Bacillati</taxon>
        <taxon>Actinomycetota</taxon>
        <taxon>Actinomycetes</taxon>
        <taxon>Micromonosporales</taxon>
        <taxon>Micromonosporaceae</taxon>
        <taxon>Micromonospora</taxon>
    </lineage>
</organism>
<evidence type="ECO:0000313" key="3">
    <source>
        <dbReference type="Proteomes" id="UP000653076"/>
    </source>
</evidence>
<accession>A0ABQ4JBZ5</accession>
<sequence length="128" mass="13394">MSDDLPVTKAPPADTAPSAATRDVRLPDAILADVPVVDTAAIDPPVTDLPGTAAAVPDEVGTEEVDTRPLDELLDELYHGQERISQVDIYRRAVAAELPAQLLSRLNAVPQGEYAVDELADLLGGSAG</sequence>
<dbReference type="EMBL" id="BOPC01000034">
    <property type="protein sequence ID" value="GIJ27531.1"/>
    <property type="molecule type" value="Genomic_DNA"/>
</dbReference>
<name>A0ABQ4JBZ5_9ACTN</name>
<reference evidence="2 3" key="1">
    <citation type="submission" date="2021-01" db="EMBL/GenBank/DDBJ databases">
        <title>Whole genome shotgun sequence of Verrucosispora qiuiae NBRC 106684.</title>
        <authorList>
            <person name="Komaki H."/>
            <person name="Tamura T."/>
        </authorList>
    </citation>
    <scope>NUCLEOTIDE SEQUENCE [LARGE SCALE GENOMIC DNA]</scope>
    <source>
        <strain evidence="2 3">NBRC 106684</strain>
    </source>
</reference>
<feature type="region of interest" description="Disordered" evidence="1">
    <location>
        <begin position="1"/>
        <end position="24"/>
    </location>
</feature>
<feature type="compositionally biased region" description="Low complexity" evidence="1">
    <location>
        <begin position="8"/>
        <end position="21"/>
    </location>
</feature>